<name>A0A1S1NUL7_9GAMM</name>
<evidence type="ECO:0000313" key="1">
    <source>
        <dbReference type="EMBL" id="QEL10338.1"/>
    </source>
</evidence>
<evidence type="ECO:0000313" key="2">
    <source>
        <dbReference type="Proteomes" id="UP000322553"/>
    </source>
</evidence>
<keyword evidence="1" id="KW-0418">Kinase</keyword>
<dbReference type="Proteomes" id="UP000322553">
    <property type="component" value="Chromosome"/>
</dbReference>
<protein>
    <submittedName>
        <fullName evidence="1">Shikimate kinase</fullName>
    </submittedName>
</protein>
<organism evidence="1 2">
    <name type="scientific">Kushneria phosphatilytica</name>
    <dbReference type="NCBI Taxonomy" id="657387"/>
    <lineage>
        <taxon>Bacteria</taxon>
        <taxon>Pseudomonadati</taxon>
        <taxon>Pseudomonadota</taxon>
        <taxon>Gammaproteobacteria</taxon>
        <taxon>Oceanospirillales</taxon>
        <taxon>Halomonadaceae</taxon>
        <taxon>Kushneria</taxon>
    </lineage>
</organism>
<dbReference type="RefSeq" id="WP_070981962.1">
    <property type="nucleotide sequence ID" value="NZ_CP043420.1"/>
</dbReference>
<dbReference type="GO" id="GO:0016301">
    <property type="term" value="F:kinase activity"/>
    <property type="evidence" value="ECO:0007669"/>
    <property type="project" value="UniProtKB-KW"/>
</dbReference>
<accession>A0A1S1NUL7</accession>
<dbReference type="Gene3D" id="3.40.50.300">
    <property type="entry name" value="P-loop containing nucleotide triphosphate hydrolases"/>
    <property type="match status" value="1"/>
</dbReference>
<keyword evidence="2" id="KW-1185">Reference proteome</keyword>
<dbReference type="InterPro" id="IPR027417">
    <property type="entry name" value="P-loop_NTPase"/>
</dbReference>
<sequence length="164" mass="18533">MSGSTVIALNGPLNAGKSHVGHALMKTLPDAHFIEGDDHGAPADSPLEVRIGAAMTRLETHVLGMRCRWLIIAFPLRDEDMARLRRAAEWRSADLYCVTLAPPLAVTRTNRGERELTRREQQRLVQMYEEGFDRREFSDLILDNSHESVTGTVDRILAWLKTRE</sequence>
<dbReference type="OrthoDB" id="8655090at2"/>
<gene>
    <name evidence="1" type="ORF">FY550_03735</name>
</gene>
<dbReference type="AlphaFoldDB" id="A0A1S1NUL7"/>
<dbReference type="EMBL" id="CP043420">
    <property type="protein sequence ID" value="QEL10338.1"/>
    <property type="molecule type" value="Genomic_DNA"/>
</dbReference>
<dbReference type="KEGG" id="kuy:FY550_03735"/>
<reference evidence="1 2" key="1">
    <citation type="submission" date="2019-08" db="EMBL/GenBank/DDBJ databases">
        <title>Complete genome sequence of Kushneria sp. YCWA18, a halophilic phosphate-solubilizing bacterium isolated from Daqiao saltern in China.</title>
        <authorList>
            <person name="Du G.-X."/>
            <person name="Qu L.-Y."/>
        </authorList>
    </citation>
    <scope>NUCLEOTIDE SEQUENCE [LARGE SCALE GENOMIC DNA]</scope>
    <source>
        <strain evidence="1 2">YCWA18</strain>
    </source>
</reference>
<proteinExistence type="predicted"/>
<keyword evidence="1" id="KW-0808">Transferase</keyword>
<dbReference type="SUPFAM" id="SSF52540">
    <property type="entry name" value="P-loop containing nucleoside triphosphate hydrolases"/>
    <property type="match status" value="1"/>
</dbReference>